<accession>W6PXX9</accession>
<evidence type="ECO:0000313" key="3">
    <source>
        <dbReference type="Proteomes" id="UP000030686"/>
    </source>
</evidence>
<keyword evidence="3" id="KW-1185">Reference proteome</keyword>
<proteinExistence type="predicted"/>
<dbReference type="EMBL" id="HG792015">
    <property type="protein sequence ID" value="CDM28800.1"/>
    <property type="molecule type" value="Genomic_DNA"/>
</dbReference>
<keyword evidence="1" id="KW-0472">Membrane</keyword>
<feature type="transmembrane region" description="Helical" evidence="1">
    <location>
        <begin position="91"/>
        <end position="111"/>
    </location>
</feature>
<organism evidence="2 3">
    <name type="scientific">Penicillium roqueforti (strain FM164)</name>
    <dbReference type="NCBI Taxonomy" id="1365484"/>
    <lineage>
        <taxon>Eukaryota</taxon>
        <taxon>Fungi</taxon>
        <taxon>Dikarya</taxon>
        <taxon>Ascomycota</taxon>
        <taxon>Pezizomycotina</taxon>
        <taxon>Eurotiomycetes</taxon>
        <taxon>Eurotiomycetidae</taxon>
        <taxon>Eurotiales</taxon>
        <taxon>Aspergillaceae</taxon>
        <taxon>Penicillium</taxon>
    </lineage>
</organism>
<dbReference type="AlphaFoldDB" id="W6PXX9"/>
<sequence length="116" mass="13014">MSSFDQQSSNGSPAKYYNRAIAPMSISTLDRLYISPRRNSTGLTASKLWIFVTASLPQIILYASQHNSRSYRISYSERESTSLLFQSTKHIALSFSSLIYGACYAFAFQFLSSLSL</sequence>
<name>W6PXX9_PENRF</name>
<keyword evidence="1" id="KW-1133">Transmembrane helix</keyword>
<evidence type="ECO:0000313" key="2">
    <source>
        <dbReference type="EMBL" id="CDM28800.1"/>
    </source>
</evidence>
<keyword evidence="1" id="KW-0812">Transmembrane</keyword>
<protein>
    <submittedName>
        <fullName evidence="2">Genomic scaffold, ProqFM164S01</fullName>
    </submittedName>
</protein>
<dbReference type="Proteomes" id="UP000030686">
    <property type="component" value="Unassembled WGS sequence"/>
</dbReference>
<evidence type="ECO:0000256" key="1">
    <source>
        <dbReference type="SAM" id="Phobius"/>
    </source>
</evidence>
<reference evidence="2" key="1">
    <citation type="journal article" date="2014" name="Nat. Commun.">
        <title>Multiple recent horizontal transfers of a large genomic region in cheese making fungi.</title>
        <authorList>
            <person name="Cheeseman K."/>
            <person name="Ropars J."/>
            <person name="Renault P."/>
            <person name="Dupont J."/>
            <person name="Gouzy J."/>
            <person name="Branca A."/>
            <person name="Abraham A.L."/>
            <person name="Ceppi M."/>
            <person name="Conseiller E."/>
            <person name="Debuchy R."/>
            <person name="Malagnac F."/>
            <person name="Goarin A."/>
            <person name="Silar P."/>
            <person name="Lacoste S."/>
            <person name="Sallet E."/>
            <person name="Bensimon A."/>
            <person name="Giraud T."/>
            <person name="Brygoo Y."/>
        </authorList>
    </citation>
    <scope>NUCLEOTIDE SEQUENCE [LARGE SCALE GENOMIC DNA]</scope>
    <source>
        <strain evidence="2">FM164</strain>
    </source>
</reference>
<gene>
    <name evidence="2" type="ORF">PROQFM164_S01g002611</name>
</gene>